<keyword evidence="2" id="KW-1133">Transmembrane helix</keyword>
<evidence type="ECO:0000256" key="2">
    <source>
        <dbReference type="SAM" id="Phobius"/>
    </source>
</evidence>
<dbReference type="RefSeq" id="WP_143316273.1">
    <property type="nucleotide sequence ID" value="NZ_JACSRA010000028.1"/>
</dbReference>
<name>A0ABR8PXB7_9CLOT</name>
<organism evidence="3 4">
    <name type="scientific">Clostridium cibarium</name>
    <dbReference type="NCBI Taxonomy" id="2762247"/>
    <lineage>
        <taxon>Bacteria</taxon>
        <taxon>Bacillati</taxon>
        <taxon>Bacillota</taxon>
        <taxon>Clostridia</taxon>
        <taxon>Eubacteriales</taxon>
        <taxon>Clostridiaceae</taxon>
        <taxon>Clostridium</taxon>
    </lineage>
</organism>
<feature type="compositionally biased region" description="Basic and acidic residues" evidence="1">
    <location>
        <begin position="102"/>
        <end position="143"/>
    </location>
</feature>
<feature type="transmembrane region" description="Helical" evidence="2">
    <location>
        <begin position="7"/>
        <end position="29"/>
    </location>
</feature>
<accession>A0ABR8PXB7</accession>
<feature type="transmembrane region" description="Helical" evidence="2">
    <location>
        <begin position="57"/>
        <end position="85"/>
    </location>
</feature>
<sequence>MDIFDQMILYFKFFCAIFIITTILNKLLFKDLNANDGYYYTSKEIQESNERLRKSILIIKGISCFFTVSIGIIGLFIVVASLGFAGAGGNSGGGSSYSSEDNNIHHVRPNDVQDYYRQDGTHVDGYHRGGDEGYYRSNPDGRTDNNLNSR</sequence>
<feature type="region of interest" description="Disordered" evidence="1">
    <location>
        <begin position="89"/>
        <end position="150"/>
    </location>
</feature>
<dbReference type="EMBL" id="JACSRA010000028">
    <property type="protein sequence ID" value="MBD7912787.1"/>
    <property type="molecule type" value="Genomic_DNA"/>
</dbReference>
<dbReference type="Proteomes" id="UP000627781">
    <property type="component" value="Unassembled WGS sequence"/>
</dbReference>
<evidence type="ECO:0000256" key="1">
    <source>
        <dbReference type="SAM" id="MobiDB-lite"/>
    </source>
</evidence>
<keyword evidence="2" id="KW-0472">Membrane</keyword>
<gene>
    <name evidence="3" type="ORF">H9661_15660</name>
</gene>
<protein>
    <submittedName>
        <fullName evidence="3">Uncharacterized protein</fullName>
    </submittedName>
</protein>
<keyword evidence="2" id="KW-0812">Transmembrane</keyword>
<evidence type="ECO:0000313" key="3">
    <source>
        <dbReference type="EMBL" id="MBD7912787.1"/>
    </source>
</evidence>
<comment type="caution">
    <text evidence="3">The sequence shown here is derived from an EMBL/GenBank/DDBJ whole genome shotgun (WGS) entry which is preliminary data.</text>
</comment>
<proteinExistence type="predicted"/>
<keyword evidence="4" id="KW-1185">Reference proteome</keyword>
<reference evidence="3 4" key="1">
    <citation type="submission" date="2020-08" db="EMBL/GenBank/DDBJ databases">
        <title>A Genomic Blueprint of the Chicken Gut Microbiome.</title>
        <authorList>
            <person name="Gilroy R."/>
            <person name="Ravi A."/>
            <person name="Getino M."/>
            <person name="Pursley I."/>
            <person name="Horton D.L."/>
            <person name="Alikhan N.-F."/>
            <person name="Baker D."/>
            <person name="Gharbi K."/>
            <person name="Hall N."/>
            <person name="Watson M."/>
            <person name="Adriaenssens E.M."/>
            <person name="Foster-Nyarko E."/>
            <person name="Jarju S."/>
            <person name="Secka A."/>
            <person name="Antonio M."/>
            <person name="Oren A."/>
            <person name="Chaudhuri R."/>
            <person name="La Ragione R.M."/>
            <person name="Hildebrand F."/>
            <person name="Pallen M.J."/>
        </authorList>
    </citation>
    <scope>NUCLEOTIDE SEQUENCE [LARGE SCALE GENOMIC DNA]</scope>
    <source>
        <strain evidence="3 4">Sa3CVN1</strain>
    </source>
</reference>
<evidence type="ECO:0000313" key="4">
    <source>
        <dbReference type="Proteomes" id="UP000627781"/>
    </source>
</evidence>